<comment type="caution">
    <text evidence="1">The sequence shown here is derived from an EMBL/GenBank/DDBJ whole genome shotgun (WGS) entry which is preliminary data.</text>
</comment>
<organism evidence="1 2">
    <name type="scientific">Sanghuangporus baumii</name>
    <name type="common">Phellinus baumii</name>
    <dbReference type="NCBI Taxonomy" id="108892"/>
    <lineage>
        <taxon>Eukaryota</taxon>
        <taxon>Fungi</taxon>
        <taxon>Dikarya</taxon>
        <taxon>Basidiomycota</taxon>
        <taxon>Agaricomycotina</taxon>
        <taxon>Agaricomycetes</taxon>
        <taxon>Hymenochaetales</taxon>
        <taxon>Hymenochaetaceae</taxon>
        <taxon>Sanghuangporus</taxon>
    </lineage>
</organism>
<dbReference type="PANTHER" id="PTHR46579:SF1">
    <property type="entry name" value="F5_8 TYPE C DOMAIN-CONTAINING PROTEIN"/>
    <property type="match status" value="1"/>
</dbReference>
<gene>
    <name evidence="1" type="ORF">A7U60_g7664</name>
</gene>
<dbReference type="Proteomes" id="UP000757232">
    <property type="component" value="Unassembled WGS sequence"/>
</dbReference>
<reference evidence="1" key="1">
    <citation type="submission" date="2016-06" db="EMBL/GenBank/DDBJ databases">
        <title>Draft Genome sequence of the fungus Inonotus baumii.</title>
        <authorList>
            <person name="Zhu H."/>
            <person name="Lin W."/>
        </authorList>
    </citation>
    <scope>NUCLEOTIDE SEQUENCE</scope>
    <source>
        <strain evidence="1">821</strain>
    </source>
</reference>
<keyword evidence="2" id="KW-1185">Reference proteome</keyword>
<protein>
    <submittedName>
        <fullName evidence="1">Uncharacterized protein</fullName>
    </submittedName>
</protein>
<sequence>MAGHASSNDFCTKCKASHEVLKTSEGLKDVFVHRTGEENRRLAFQYRALETDEEKKQFFDTYGVGYTELARLPYFDLVRMTVVDPMHNILLGIMRCQWHDSWIKTNALRKRTEPNLVPRELDLLNAYLKEFEMPSWVGRLPSNVGYPAAGSLSADEYKSLALVYLPVILPFVWSEWQPVAEKDHEMTHRRWRRGPMTEPEPKIRMHEDEPANFLKLAAALKILLGRSIRQLHPEDVKPNFHWVVHMFDQIQDYGPVYSFWTFTFERLNKVLKSYKTNNHAGGEIEVSFFREFHRDIRLRDFVSTIHKANEPLDTGSLETTKLILETEKDCRGTVASLCREIDEATADTRKRFSAGPSSVDQLPNALQKHLVQFYETYHADARVYARNATFHHHTALSPNFLSDRVEYLKYIILDGRRIIPSIDTFRAPNSIIQAQFNGGKIVGQVIRIIKHCQRFVEGSTILLHVRWFKPLERNILNTHPWDIHPELEVGFFEFDSYIVEPPPLLRPEDVISQACRVRIFYRQPRTSADVDEEDDEPPRKIWATVGLTKDILAI</sequence>
<name>A0A9Q5HT01_SANBA</name>
<proteinExistence type="predicted"/>
<evidence type="ECO:0000313" key="2">
    <source>
        <dbReference type="Proteomes" id="UP000757232"/>
    </source>
</evidence>
<dbReference type="PANTHER" id="PTHR46579">
    <property type="entry name" value="F5/8 TYPE C DOMAIN-CONTAINING PROTEIN-RELATED"/>
    <property type="match status" value="1"/>
</dbReference>
<dbReference type="EMBL" id="LNZH02000210">
    <property type="protein sequence ID" value="OCB85355.1"/>
    <property type="molecule type" value="Genomic_DNA"/>
</dbReference>
<evidence type="ECO:0000313" key="1">
    <source>
        <dbReference type="EMBL" id="OCB85355.1"/>
    </source>
</evidence>
<dbReference type="OrthoDB" id="3239894at2759"/>
<accession>A0A9Q5HT01</accession>
<dbReference type="AlphaFoldDB" id="A0A9Q5HT01"/>